<dbReference type="InterPro" id="IPR000863">
    <property type="entry name" value="Sulfotransferase_dom"/>
</dbReference>
<dbReference type="OrthoDB" id="205623at2759"/>
<evidence type="ECO:0000259" key="4">
    <source>
        <dbReference type="Pfam" id="PF00685"/>
    </source>
</evidence>
<reference evidence="5 6" key="1">
    <citation type="journal article" date="2017" name="Nat. Commun.">
        <title>Genome assembly with in vitro proximity ligation data and whole-genome triplication in lettuce.</title>
        <authorList>
            <person name="Reyes-Chin-Wo S."/>
            <person name="Wang Z."/>
            <person name="Yang X."/>
            <person name="Kozik A."/>
            <person name="Arikit S."/>
            <person name="Song C."/>
            <person name="Xia L."/>
            <person name="Froenicke L."/>
            <person name="Lavelle D.O."/>
            <person name="Truco M.J."/>
            <person name="Xia R."/>
            <person name="Zhu S."/>
            <person name="Xu C."/>
            <person name="Xu H."/>
            <person name="Xu X."/>
            <person name="Cox K."/>
            <person name="Korf I."/>
            <person name="Meyers B.C."/>
            <person name="Michelmore R.W."/>
        </authorList>
    </citation>
    <scope>NUCLEOTIDE SEQUENCE [LARGE SCALE GENOMIC DNA]</scope>
    <source>
        <strain evidence="6">cv. Salinas</strain>
        <tissue evidence="5">Seedlings</tissue>
    </source>
</reference>
<dbReference type="EC" id="2.8.2.-" evidence="3"/>
<dbReference type="Pfam" id="PF00685">
    <property type="entry name" value="Sulfotransfer_1"/>
    <property type="match status" value="1"/>
</dbReference>
<proteinExistence type="inferred from homology"/>
<evidence type="ECO:0000256" key="2">
    <source>
        <dbReference type="ARBA" id="ARBA00022679"/>
    </source>
</evidence>
<accession>A0A9R1WEV4</accession>
<dbReference type="Gene3D" id="3.40.50.300">
    <property type="entry name" value="P-loop containing nucleotide triphosphate hydrolases"/>
    <property type="match status" value="1"/>
</dbReference>
<dbReference type="InterPro" id="IPR027417">
    <property type="entry name" value="P-loop_NTPase"/>
</dbReference>
<comment type="caution">
    <text evidence="5">The sequence shown here is derived from an EMBL/GenBank/DDBJ whole genome shotgun (WGS) entry which is preliminary data.</text>
</comment>
<keyword evidence="2 3" id="KW-0808">Transferase</keyword>
<dbReference type="Gramene" id="rna-gnl|WGS:NBSK|LSAT_2X8581_mrna">
    <property type="protein sequence ID" value="cds-PLY79111.1"/>
    <property type="gene ID" value="gene-LSAT_2X8581"/>
</dbReference>
<keyword evidence="6" id="KW-1185">Reference proteome</keyword>
<dbReference type="Proteomes" id="UP000235145">
    <property type="component" value="Unassembled WGS sequence"/>
</dbReference>
<comment type="similarity">
    <text evidence="1 3">Belongs to the sulfotransferase 1 family.</text>
</comment>
<evidence type="ECO:0000256" key="1">
    <source>
        <dbReference type="ARBA" id="ARBA00005771"/>
    </source>
</evidence>
<sequence length="338" mass="39547">MSISDQSLFPQTPVESKEHEDHYNKICEDYNHLMETLPKGNGWRAKHLYNYNGFWISPKYIKANLLLHAYFKPQPTDIFLASFMKSGTTWLKALIFSTLTRHLYSFSAHYLHHHGPQSTFPFLESECENFPITDFTHMSSPRLFATHFPRTLLPESMTSCKFVYICREPKDVLVSKWVFMNKIREKDLPPFSFDEAFDLFCEGVSNYGPFWEHVLSYWRASLESPEKILFLKYEEVKRQSEVVVRRLAAFMGIPFMAEEVEKGVVENIVKLCSFENLSNLEVNKKGVEKFGTVEVENREFFRKGEIGDWRNYLSDEMKQRIDGIIDEKFKGSGLIFGS</sequence>
<dbReference type="GO" id="GO:0051923">
    <property type="term" value="P:sulfation"/>
    <property type="evidence" value="ECO:0000318"/>
    <property type="project" value="GO_Central"/>
</dbReference>
<dbReference type="AlphaFoldDB" id="A0A9R1WEV4"/>
<evidence type="ECO:0000313" key="6">
    <source>
        <dbReference type="Proteomes" id="UP000235145"/>
    </source>
</evidence>
<protein>
    <recommendedName>
        <fullName evidence="3">Sulfotransferase</fullName>
        <ecNumber evidence="3">2.8.2.-</ecNumber>
    </recommendedName>
</protein>
<dbReference type="SUPFAM" id="SSF52540">
    <property type="entry name" value="P-loop containing nucleoside triphosphate hydrolases"/>
    <property type="match status" value="1"/>
</dbReference>
<dbReference type="EMBL" id="NBSK02000002">
    <property type="protein sequence ID" value="KAJ0222509.1"/>
    <property type="molecule type" value="Genomic_DNA"/>
</dbReference>
<dbReference type="PANTHER" id="PTHR11783">
    <property type="entry name" value="SULFOTRANSFERASE SULT"/>
    <property type="match status" value="1"/>
</dbReference>
<evidence type="ECO:0000313" key="5">
    <source>
        <dbReference type="EMBL" id="KAJ0222509.1"/>
    </source>
</evidence>
<evidence type="ECO:0000256" key="3">
    <source>
        <dbReference type="RuleBase" id="RU361155"/>
    </source>
</evidence>
<dbReference type="GO" id="GO:0005737">
    <property type="term" value="C:cytoplasm"/>
    <property type="evidence" value="ECO:0000318"/>
    <property type="project" value="GO_Central"/>
</dbReference>
<feature type="domain" description="Sulfotransferase" evidence="4">
    <location>
        <begin position="75"/>
        <end position="333"/>
    </location>
</feature>
<name>A0A9R1WEV4_LACSA</name>
<gene>
    <name evidence="5" type="ORF">LSAT_V11C200054200</name>
</gene>
<dbReference type="GO" id="GO:0008146">
    <property type="term" value="F:sulfotransferase activity"/>
    <property type="evidence" value="ECO:0000318"/>
    <property type="project" value="GO_Central"/>
</dbReference>
<organism evidence="5 6">
    <name type="scientific">Lactuca sativa</name>
    <name type="common">Garden lettuce</name>
    <dbReference type="NCBI Taxonomy" id="4236"/>
    <lineage>
        <taxon>Eukaryota</taxon>
        <taxon>Viridiplantae</taxon>
        <taxon>Streptophyta</taxon>
        <taxon>Embryophyta</taxon>
        <taxon>Tracheophyta</taxon>
        <taxon>Spermatophyta</taxon>
        <taxon>Magnoliopsida</taxon>
        <taxon>eudicotyledons</taxon>
        <taxon>Gunneridae</taxon>
        <taxon>Pentapetalae</taxon>
        <taxon>asterids</taxon>
        <taxon>campanulids</taxon>
        <taxon>Asterales</taxon>
        <taxon>Asteraceae</taxon>
        <taxon>Cichorioideae</taxon>
        <taxon>Cichorieae</taxon>
        <taxon>Lactucinae</taxon>
        <taxon>Lactuca</taxon>
    </lineage>
</organism>